<keyword evidence="2" id="KW-1185">Reference proteome</keyword>
<evidence type="ECO:0000313" key="2">
    <source>
        <dbReference type="Proteomes" id="UP001607303"/>
    </source>
</evidence>
<protein>
    <submittedName>
        <fullName evidence="1">Uncharacterized protein</fullName>
    </submittedName>
</protein>
<comment type="caution">
    <text evidence="1">The sequence shown here is derived from an EMBL/GenBank/DDBJ whole genome shotgun (WGS) entry which is preliminary data.</text>
</comment>
<reference evidence="1 2" key="1">
    <citation type="journal article" date="2024" name="Ann. Entomol. Soc. Am.">
        <title>Genomic analyses of the southern and eastern yellowjacket wasps (Hymenoptera: Vespidae) reveal evolutionary signatures of social life.</title>
        <authorList>
            <person name="Catto M.A."/>
            <person name="Caine P.B."/>
            <person name="Orr S.E."/>
            <person name="Hunt B.G."/>
            <person name="Goodisman M.A.D."/>
        </authorList>
    </citation>
    <scope>NUCLEOTIDE SEQUENCE [LARGE SCALE GENOMIC DNA]</scope>
    <source>
        <strain evidence="1">232</strain>
        <tissue evidence="1">Head and thorax</tissue>
    </source>
</reference>
<accession>A0ABD2CGN7</accession>
<dbReference type="AlphaFoldDB" id="A0ABD2CGN7"/>
<proteinExistence type="predicted"/>
<dbReference type="Proteomes" id="UP001607303">
    <property type="component" value="Unassembled WGS sequence"/>
</dbReference>
<dbReference type="EMBL" id="JAYRBN010000050">
    <property type="protein sequence ID" value="KAL2744252.1"/>
    <property type="molecule type" value="Genomic_DNA"/>
</dbReference>
<organism evidence="1 2">
    <name type="scientific">Vespula maculifrons</name>
    <name type="common">Eastern yellow jacket</name>
    <name type="synonym">Wasp</name>
    <dbReference type="NCBI Taxonomy" id="7453"/>
    <lineage>
        <taxon>Eukaryota</taxon>
        <taxon>Metazoa</taxon>
        <taxon>Ecdysozoa</taxon>
        <taxon>Arthropoda</taxon>
        <taxon>Hexapoda</taxon>
        <taxon>Insecta</taxon>
        <taxon>Pterygota</taxon>
        <taxon>Neoptera</taxon>
        <taxon>Endopterygota</taxon>
        <taxon>Hymenoptera</taxon>
        <taxon>Apocrita</taxon>
        <taxon>Aculeata</taxon>
        <taxon>Vespoidea</taxon>
        <taxon>Vespidae</taxon>
        <taxon>Vespinae</taxon>
        <taxon>Vespula</taxon>
    </lineage>
</organism>
<gene>
    <name evidence="1" type="ORF">V1477_006794</name>
</gene>
<evidence type="ECO:0000313" key="1">
    <source>
        <dbReference type="EMBL" id="KAL2744252.1"/>
    </source>
</evidence>
<sequence>MQCNGAGKPGVRCIVILNEARLATTQYLRCDGSNGSVAGADYSDKRPYILYYSVYDCTRLMLRCPAYNETLYCCFFHEIQKRRQEKKFLSFRILEFTMHWLFFHEENAFTRASKLFYEKFNRRVPREWIEFK</sequence>
<name>A0ABD2CGN7_VESMC</name>